<feature type="domain" description="BEACH-type PH" evidence="6">
    <location>
        <begin position="737"/>
        <end position="879"/>
    </location>
</feature>
<dbReference type="InterPro" id="IPR036372">
    <property type="entry name" value="BEACH_dom_sf"/>
</dbReference>
<evidence type="ECO:0000313" key="7">
    <source>
        <dbReference type="EMBL" id="ETO04424.1"/>
    </source>
</evidence>
<evidence type="ECO:0000256" key="2">
    <source>
        <dbReference type="ARBA" id="ARBA00022737"/>
    </source>
</evidence>
<dbReference type="PROSITE" id="PS00678">
    <property type="entry name" value="WD_REPEATS_1"/>
    <property type="match status" value="1"/>
</dbReference>
<dbReference type="GO" id="GO:0019901">
    <property type="term" value="F:protein kinase binding"/>
    <property type="evidence" value="ECO:0007669"/>
    <property type="project" value="TreeGrafter"/>
</dbReference>
<dbReference type="GO" id="GO:0016020">
    <property type="term" value="C:membrane"/>
    <property type="evidence" value="ECO:0007669"/>
    <property type="project" value="TreeGrafter"/>
</dbReference>
<dbReference type="CDD" id="cd06071">
    <property type="entry name" value="Beach"/>
    <property type="match status" value="1"/>
</dbReference>
<dbReference type="PROSITE" id="PS50294">
    <property type="entry name" value="WD_REPEATS_REGION"/>
    <property type="match status" value="1"/>
</dbReference>
<dbReference type="Gene3D" id="2.130.10.10">
    <property type="entry name" value="YVTN repeat-like/Quinoprotein amine dehydrogenase"/>
    <property type="match status" value="1"/>
</dbReference>
<dbReference type="Gene3D" id="2.30.29.30">
    <property type="entry name" value="Pleckstrin-homology domain (PH domain)/Phosphotyrosine-binding domain (PTB)"/>
    <property type="match status" value="1"/>
</dbReference>
<dbReference type="PANTHER" id="PTHR13743">
    <property type="entry name" value="BEIGE/BEACH-RELATED"/>
    <property type="match status" value="1"/>
</dbReference>
<dbReference type="OrthoDB" id="26681at2759"/>
<organism evidence="7 8">
    <name type="scientific">Reticulomyxa filosa</name>
    <dbReference type="NCBI Taxonomy" id="46433"/>
    <lineage>
        <taxon>Eukaryota</taxon>
        <taxon>Sar</taxon>
        <taxon>Rhizaria</taxon>
        <taxon>Retaria</taxon>
        <taxon>Foraminifera</taxon>
        <taxon>Monothalamids</taxon>
        <taxon>Reticulomyxidae</taxon>
        <taxon>Reticulomyxa</taxon>
    </lineage>
</organism>
<evidence type="ECO:0000256" key="1">
    <source>
        <dbReference type="ARBA" id="ARBA00022574"/>
    </source>
</evidence>
<dbReference type="InterPro" id="IPR001680">
    <property type="entry name" value="WD40_rpt"/>
</dbReference>
<dbReference type="InterPro" id="IPR019775">
    <property type="entry name" value="WD40_repeat_CS"/>
</dbReference>
<keyword evidence="1 3" id="KW-0853">WD repeat</keyword>
<gene>
    <name evidence="7" type="ORF">RFI_32974</name>
</gene>
<dbReference type="SUPFAM" id="SSF81837">
    <property type="entry name" value="BEACH domain"/>
    <property type="match status" value="1"/>
</dbReference>
<dbReference type="InterPro" id="IPR023362">
    <property type="entry name" value="PH-BEACH_dom"/>
</dbReference>
<comment type="caution">
    <text evidence="7">The sequence shown here is derived from an EMBL/GenBank/DDBJ whole genome shotgun (WGS) entry which is preliminary data.</text>
</comment>
<feature type="compositionally biased region" description="Basic residues" evidence="4">
    <location>
        <begin position="1720"/>
        <end position="1733"/>
    </location>
</feature>
<feature type="repeat" description="WD" evidence="3">
    <location>
        <begin position="1433"/>
        <end position="1474"/>
    </location>
</feature>
<dbReference type="PROSITE" id="PS51783">
    <property type="entry name" value="PH_BEACH"/>
    <property type="match status" value="1"/>
</dbReference>
<dbReference type="GO" id="GO:0008104">
    <property type="term" value="P:intracellular protein localization"/>
    <property type="evidence" value="ECO:0007669"/>
    <property type="project" value="TreeGrafter"/>
</dbReference>
<keyword evidence="2" id="KW-0677">Repeat</keyword>
<dbReference type="SUPFAM" id="SSF50978">
    <property type="entry name" value="WD40 repeat-like"/>
    <property type="match status" value="1"/>
</dbReference>
<dbReference type="SMART" id="SM00320">
    <property type="entry name" value="WD40"/>
    <property type="match status" value="2"/>
</dbReference>
<dbReference type="SUPFAM" id="SSF50729">
    <property type="entry name" value="PH domain-like"/>
    <property type="match status" value="1"/>
</dbReference>
<keyword evidence="8" id="KW-1185">Reference proteome</keyword>
<feature type="region of interest" description="Disordered" evidence="4">
    <location>
        <begin position="1719"/>
        <end position="1752"/>
    </location>
</feature>
<proteinExistence type="predicted"/>
<evidence type="ECO:0000256" key="3">
    <source>
        <dbReference type="PROSITE-ProRule" id="PRU00221"/>
    </source>
</evidence>
<dbReference type="PANTHER" id="PTHR13743:SF112">
    <property type="entry name" value="BEACH DOMAIN-CONTAINING PROTEIN"/>
    <property type="match status" value="1"/>
</dbReference>
<dbReference type="InterPro" id="IPR050865">
    <property type="entry name" value="BEACH_Domain"/>
</dbReference>
<dbReference type="SMART" id="SM01026">
    <property type="entry name" value="Beach"/>
    <property type="match status" value="1"/>
</dbReference>
<feature type="repeat" description="WD" evidence="3">
    <location>
        <begin position="1348"/>
        <end position="1382"/>
    </location>
</feature>
<feature type="domain" description="BEACH" evidence="5">
    <location>
        <begin position="895"/>
        <end position="1199"/>
    </location>
</feature>
<evidence type="ECO:0000259" key="6">
    <source>
        <dbReference type="PROSITE" id="PS51783"/>
    </source>
</evidence>
<dbReference type="Pfam" id="PF02138">
    <property type="entry name" value="Beach"/>
    <property type="match status" value="1"/>
</dbReference>
<reference evidence="7 8" key="1">
    <citation type="journal article" date="2013" name="Curr. Biol.">
        <title>The Genome of the Foraminiferan Reticulomyxa filosa.</title>
        <authorList>
            <person name="Glockner G."/>
            <person name="Hulsmann N."/>
            <person name="Schleicher M."/>
            <person name="Noegel A.A."/>
            <person name="Eichinger L."/>
            <person name="Gallinger C."/>
            <person name="Pawlowski J."/>
            <person name="Sierra R."/>
            <person name="Euteneuer U."/>
            <person name="Pillet L."/>
            <person name="Moustafa A."/>
            <person name="Platzer M."/>
            <person name="Groth M."/>
            <person name="Szafranski K."/>
            <person name="Schliwa M."/>
        </authorList>
    </citation>
    <scope>NUCLEOTIDE SEQUENCE [LARGE SCALE GENOMIC DNA]</scope>
</reference>
<dbReference type="GO" id="GO:0005829">
    <property type="term" value="C:cytosol"/>
    <property type="evidence" value="ECO:0007669"/>
    <property type="project" value="TreeGrafter"/>
</dbReference>
<dbReference type="InterPro" id="IPR000409">
    <property type="entry name" value="BEACH_dom"/>
</dbReference>
<dbReference type="InterPro" id="IPR015943">
    <property type="entry name" value="WD40/YVTN_repeat-like_dom_sf"/>
</dbReference>
<dbReference type="Pfam" id="PF14844">
    <property type="entry name" value="PH_BEACH"/>
    <property type="match status" value="1"/>
</dbReference>
<dbReference type="InterPro" id="IPR046851">
    <property type="entry name" value="NBCH_WD40"/>
</dbReference>
<evidence type="ECO:0000313" key="8">
    <source>
        <dbReference type="Proteomes" id="UP000023152"/>
    </source>
</evidence>
<protein>
    <submittedName>
        <fullName evidence="7">Uncharacterized protein</fullName>
    </submittedName>
</protein>
<dbReference type="PROSITE" id="PS50197">
    <property type="entry name" value="BEACH"/>
    <property type="match status" value="1"/>
</dbReference>
<dbReference type="InterPro" id="IPR011993">
    <property type="entry name" value="PH-like_dom_sf"/>
</dbReference>
<evidence type="ECO:0000256" key="4">
    <source>
        <dbReference type="SAM" id="MobiDB-lite"/>
    </source>
</evidence>
<name>X6LS29_RETFI</name>
<dbReference type="InterPro" id="IPR036322">
    <property type="entry name" value="WD40_repeat_dom_sf"/>
</dbReference>
<feature type="compositionally biased region" description="Polar residues" evidence="4">
    <location>
        <begin position="1734"/>
        <end position="1750"/>
    </location>
</feature>
<sequence>MCSSLVWHQLTKDDKGYTSVLALLQTTNDRIRKLLNSHHHQTSPTSANLTSATKSQSKENCMELYGENKDGTDIGAEPQSPSFSAMPETQYYSNSLTPTAVSLLGDKQTYPAELVTKCRFLHEYLTQVILHVLNRFLRNYGLSEDVSRRRTKSIIGNKDVSAQLTSSHSGTSVEKSSSGSVSAIANGTNNAASSMADSTGLRFVLSYYEGNNLLCLFASFIQHNSDISDTVKGRLGKNLYVTLNVAEWSLMNHPFSMLHIARTNITAETPITEINESMLFDEPFNESDYPADDVKIEIVCLKRLLRCTLQFLSFKQFRQLVLRRLLRFMKEIMPHPACEEIFDDCVDAIREFYLRLLLKRDANLKTMRIAYSFLKNAYQRFERRDDKERLKAIRQLQEEAYLIWGPQLFADMDPNSLNQMVRVICTYIYILYFLKNKNENKITVDLEKPQQHAHSLWIFFQHQHHWECIFQDDEMRRFRQEFERFSEETQKIQASTRSALKKFLTNCAQVFEEMKFNTKKKNTWCHIQQEEDAVQETIARRRNERRDLIRELKKFMDFFDDEFASRFPDEGMTDFWEIDPRESDNHTRLLLIRNLNGTYHPEAVYEAMSKSLSTKSEIEEPTNLMKRVSKHATHLEGNAPVNKQNESSSLLPEIVEENESIISTTQMSMISDSEEKGHEPQSTVVVNDDLDVENEDWEIAAHHTNSAALTSNTALNLGTVSTPDTGPAMQQQFQKANILGKILFEGTAVNISPFYKIEGIFRFVFEGQKYLENVFQQNVVDQIKLKELKLKRLAKHTQDEEILKMLEMETQEQREKLENSIEQMIEYDAWYLNYIKSILPRRYLLREVGIEMWIAGTHKSFFFAFENTKKRNEALTLICKYSQRLVTNSLRYVIPSPKKILKTSQLTQRWQKRLISNFDYLMELNVLAGRTYNDVTQYPVFPWVLINFHSSTMDLNDTSNYRDLSKPVGALNPERLEHFIEKYRDSAEDVSVPPYHYATHYMSAGICTQLISFALFLYLGQTLCLCGRFDIPDRLFHSLQNAWELSYTNLHDVKEVVPEMYYFPEMFRNINRLKLGTKQDGEVVDNVGLPLWANTPEEFVRISREALESEYVSQNLHNWIDLIFGYKQRGQAAADAYNVFNYLTYAGAVDFDTIVDPELRKNQQNVQKKTKKNRAATEQQIYHFGQTPNQLFDTPHMERLPKEECNISELVVPFKLPADYKPIEMGRFKMVEQLTSLNVVRNGQCLKCFDTLERLLSFEIPNIYNIDLQAATVTTTAKSLTLRTLVELPQEPPIYELMAPDWSDCILYQSFVISSNGVYGITAGYLDHSIKVHFLRTGEVLESVTGLENGHNDVITCLALASSQDILISGARDGSVVLWNINWYDSLILCGQRVQLLFIVLHMLFTKFVLFARNSKSVKPPRQPVLGKPYRLLSVHFDSVRALEINTKLGIIVSAADDQTIALYSIARKRFVRQIFFNGRDEKDHDDDNSPLREVVKIIVSDMGYIVVHTIEDTIPTLRVFSLNGILMCHLQLDEILFGIVLDQTGKILITGGQSCVISFRYIHKLSYLLKFSGFKKKKNIENDVILHFVLSFTNFFKYPWYTYSLQLIEEIVVLENQIKRKRITKLENIKDRALELTSTEADAEKMNIKNDGKNKKKVKFDDALSTPRALTAQKLNTLTPRQTHSSAWRAHRLSMLRNQQNFNDPELTKRVSMSMTLQKTRRSMLSQKRRPSRSTALTSGESTRGNTARRSTHFHGRFSSVDGGAILSGSHIIDIAIDSTNFFLIVACLDTSQEECKLLFYPLPNTKYEKNFDLYCKAVYSILENAQRTVWNLQKSLEESQPEKEYRHSFMNETLHNVKETSNKVIGNVKSFFKRTTNDTSKD</sequence>
<evidence type="ECO:0000259" key="5">
    <source>
        <dbReference type="PROSITE" id="PS50197"/>
    </source>
</evidence>
<dbReference type="EMBL" id="ASPP01029392">
    <property type="protein sequence ID" value="ETO04424.1"/>
    <property type="molecule type" value="Genomic_DNA"/>
</dbReference>
<dbReference type="Gene3D" id="1.10.1540.10">
    <property type="entry name" value="BEACH domain"/>
    <property type="match status" value="1"/>
</dbReference>
<dbReference type="Proteomes" id="UP000023152">
    <property type="component" value="Unassembled WGS sequence"/>
</dbReference>
<dbReference type="Pfam" id="PF20426">
    <property type="entry name" value="NBCH_WD40"/>
    <property type="match status" value="1"/>
</dbReference>
<accession>X6LS29</accession>
<dbReference type="PROSITE" id="PS50082">
    <property type="entry name" value="WD_REPEATS_2"/>
    <property type="match status" value="2"/>
</dbReference>